<feature type="region of interest" description="Disordered" evidence="1">
    <location>
        <begin position="31"/>
        <end position="51"/>
    </location>
</feature>
<organism evidence="2 3">
    <name type="scientific">Sphagnum jensenii</name>
    <dbReference type="NCBI Taxonomy" id="128206"/>
    <lineage>
        <taxon>Eukaryota</taxon>
        <taxon>Viridiplantae</taxon>
        <taxon>Streptophyta</taxon>
        <taxon>Embryophyta</taxon>
        <taxon>Bryophyta</taxon>
        <taxon>Sphagnophytina</taxon>
        <taxon>Sphagnopsida</taxon>
        <taxon>Sphagnales</taxon>
        <taxon>Sphagnaceae</taxon>
        <taxon>Sphagnum</taxon>
    </lineage>
</organism>
<reference evidence="2" key="1">
    <citation type="submission" date="2024-02" db="EMBL/GenBank/DDBJ databases">
        <authorList>
            <consortium name="ELIXIR-Norway"/>
            <consortium name="Elixir Norway"/>
        </authorList>
    </citation>
    <scope>NUCLEOTIDE SEQUENCE</scope>
</reference>
<evidence type="ECO:0000313" key="3">
    <source>
        <dbReference type="Proteomes" id="UP001497444"/>
    </source>
</evidence>
<feature type="region of interest" description="Disordered" evidence="1">
    <location>
        <begin position="89"/>
        <end position="137"/>
    </location>
</feature>
<name>A0ABP0WKA6_9BRYO</name>
<evidence type="ECO:0000256" key="1">
    <source>
        <dbReference type="SAM" id="MobiDB-lite"/>
    </source>
</evidence>
<evidence type="ECO:0000313" key="2">
    <source>
        <dbReference type="EMBL" id="CAK9266867.1"/>
    </source>
</evidence>
<protein>
    <submittedName>
        <fullName evidence="2">Uncharacterized protein</fullName>
    </submittedName>
</protein>
<accession>A0ABP0WKA6</accession>
<feature type="compositionally biased region" description="Gly residues" evidence="1">
    <location>
        <begin position="89"/>
        <end position="120"/>
    </location>
</feature>
<sequence length="137" mass="14593">MWLPMSDPLTNLMTSTKLVLGIVQTRIVTNHEEPSNEDEDYSKRKHNPKMPKIIRIKRSYHDRKGRPSPTGDVSKLVISGWTILISNNGGGPFGGGGNGPLGGGPQGSGGNSLPEGGGSGHPANQNPRSYIARVARL</sequence>
<dbReference type="Proteomes" id="UP001497444">
    <property type="component" value="Chromosome 19"/>
</dbReference>
<gene>
    <name evidence="2" type="ORF">CSSPJE1EN1_LOCUS12345</name>
</gene>
<proteinExistence type="predicted"/>
<dbReference type="EMBL" id="OZ020114">
    <property type="protein sequence ID" value="CAK9266867.1"/>
    <property type="molecule type" value="Genomic_DNA"/>
</dbReference>
<keyword evidence="3" id="KW-1185">Reference proteome</keyword>